<reference evidence="2 3" key="1">
    <citation type="submission" date="2018-11" db="EMBL/GenBank/DDBJ databases">
        <title>Genome sequence of Apiotrichum porosum DSM 27194.</title>
        <authorList>
            <person name="Aliyu H."/>
            <person name="Gorte O."/>
            <person name="Ochsenreither K."/>
        </authorList>
    </citation>
    <scope>NUCLEOTIDE SEQUENCE [LARGE SCALE GENOMIC DNA]</scope>
    <source>
        <strain evidence="2 3">DSM 27194</strain>
    </source>
</reference>
<dbReference type="AlphaFoldDB" id="A0A427XMW9"/>
<organism evidence="2 3">
    <name type="scientific">Apiotrichum porosum</name>
    <dbReference type="NCBI Taxonomy" id="105984"/>
    <lineage>
        <taxon>Eukaryota</taxon>
        <taxon>Fungi</taxon>
        <taxon>Dikarya</taxon>
        <taxon>Basidiomycota</taxon>
        <taxon>Agaricomycotina</taxon>
        <taxon>Tremellomycetes</taxon>
        <taxon>Trichosporonales</taxon>
        <taxon>Trichosporonaceae</taxon>
        <taxon>Apiotrichum</taxon>
    </lineage>
</organism>
<protein>
    <submittedName>
        <fullName evidence="2">Uncharacterized protein</fullName>
    </submittedName>
</protein>
<dbReference type="GeneID" id="39593385"/>
<feature type="compositionally biased region" description="Pro residues" evidence="1">
    <location>
        <begin position="11"/>
        <end position="45"/>
    </location>
</feature>
<comment type="caution">
    <text evidence="2">The sequence shown here is derived from an EMBL/GenBank/DDBJ whole genome shotgun (WGS) entry which is preliminary data.</text>
</comment>
<feature type="region of interest" description="Disordered" evidence="1">
    <location>
        <begin position="1"/>
        <end position="60"/>
    </location>
</feature>
<name>A0A427XMW9_9TREE</name>
<keyword evidence="3" id="KW-1185">Reference proteome</keyword>
<sequence>MTPVNMSGWVPPRPATPYPHPQPKPQPNAPIPIPPRPMPTPIPDSPPRKPTRFPQAEAAE</sequence>
<evidence type="ECO:0000256" key="1">
    <source>
        <dbReference type="SAM" id="MobiDB-lite"/>
    </source>
</evidence>
<dbReference type="EMBL" id="RSCE01000008">
    <property type="protein sequence ID" value="RSH80269.1"/>
    <property type="molecule type" value="Genomic_DNA"/>
</dbReference>
<accession>A0A427XMW9</accession>
<dbReference type="RefSeq" id="XP_028475216.1">
    <property type="nucleotide sequence ID" value="XM_028624144.1"/>
</dbReference>
<proteinExistence type="predicted"/>
<evidence type="ECO:0000313" key="2">
    <source>
        <dbReference type="EMBL" id="RSH80269.1"/>
    </source>
</evidence>
<evidence type="ECO:0000313" key="3">
    <source>
        <dbReference type="Proteomes" id="UP000279236"/>
    </source>
</evidence>
<gene>
    <name evidence="2" type="ORF">EHS24_008842</name>
</gene>
<dbReference type="Proteomes" id="UP000279236">
    <property type="component" value="Unassembled WGS sequence"/>
</dbReference>